<keyword evidence="3" id="KW-1185">Reference proteome</keyword>
<proteinExistence type="predicted"/>
<dbReference type="Pfam" id="PF00596">
    <property type="entry name" value="Aldolase_II"/>
    <property type="match status" value="1"/>
</dbReference>
<name>A0A2I0I107_PUNGR</name>
<comment type="caution">
    <text evidence="2">The sequence shown here is derived from an EMBL/GenBank/DDBJ whole genome shotgun (WGS) entry which is preliminary data.</text>
</comment>
<dbReference type="InterPro" id="IPR036409">
    <property type="entry name" value="Aldolase_II/adducin_N_sf"/>
</dbReference>
<dbReference type="PANTHER" id="PTHR10640:SF7">
    <property type="entry name" value="METHYLTHIORIBULOSE-1-PHOSPHATE DEHYDRATASE"/>
    <property type="match status" value="1"/>
</dbReference>
<evidence type="ECO:0000259" key="1">
    <source>
        <dbReference type="Pfam" id="PF00596"/>
    </source>
</evidence>
<reference evidence="2 3" key="1">
    <citation type="submission" date="2017-11" db="EMBL/GenBank/DDBJ databases">
        <title>De-novo sequencing of pomegranate (Punica granatum L.) genome.</title>
        <authorList>
            <person name="Akparov Z."/>
            <person name="Amiraslanov A."/>
            <person name="Hajiyeva S."/>
            <person name="Abbasov M."/>
            <person name="Kaur K."/>
            <person name="Hamwieh A."/>
            <person name="Solovyev V."/>
            <person name="Salamov A."/>
            <person name="Braich B."/>
            <person name="Kosarev P."/>
            <person name="Mahmoud A."/>
            <person name="Hajiyev E."/>
            <person name="Babayeva S."/>
            <person name="Izzatullayeva V."/>
            <person name="Mammadov A."/>
            <person name="Mammadov A."/>
            <person name="Sharifova S."/>
            <person name="Ojaghi J."/>
            <person name="Eynullazada K."/>
            <person name="Bayramov B."/>
            <person name="Abdulazimova A."/>
            <person name="Shahmuradov I."/>
        </authorList>
    </citation>
    <scope>NUCLEOTIDE SEQUENCE [LARGE SCALE GENOMIC DNA]</scope>
    <source>
        <strain evidence="3">cv. AG2017</strain>
        <tissue evidence="2">Leaf</tissue>
    </source>
</reference>
<feature type="non-terminal residue" evidence="2">
    <location>
        <position position="158"/>
    </location>
</feature>
<accession>A0A2I0I107</accession>
<dbReference type="PANTHER" id="PTHR10640">
    <property type="entry name" value="METHYLTHIORIBULOSE-1-PHOSPHATE DEHYDRATASE"/>
    <property type="match status" value="1"/>
</dbReference>
<protein>
    <recommendedName>
        <fullName evidence="1">Class II aldolase/adducin N-terminal domain-containing protein</fullName>
    </recommendedName>
</protein>
<dbReference type="GO" id="GO:0046570">
    <property type="term" value="F:methylthioribulose 1-phosphate dehydratase activity"/>
    <property type="evidence" value="ECO:0007669"/>
    <property type="project" value="TreeGrafter"/>
</dbReference>
<dbReference type="Gene3D" id="3.40.225.10">
    <property type="entry name" value="Class II aldolase/adducin N-terminal domain"/>
    <property type="match status" value="1"/>
</dbReference>
<sequence length="158" mass="16785">MAAAAPAAAAFNGLKAAAAGTASHAYLESKPVMDTRILISDLCRQFYTLGWVSGTGGSITIKVHDDSVPKPDQLIVMSPSGVQKERMLPEDMYVLSANGSILSSPSPKPYPNKPPKCTDCAPLFMKAYTMHNAGAVIHSHGIESCLVTMMNPSSTEFR</sequence>
<organism evidence="2 3">
    <name type="scientific">Punica granatum</name>
    <name type="common">Pomegranate</name>
    <dbReference type="NCBI Taxonomy" id="22663"/>
    <lineage>
        <taxon>Eukaryota</taxon>
        <taxon>Viridiplantae</taxon>
        <taxon>Streptophyta</taxon>
        <taxon>Embryophyta</taxon>
        <taxon>Tracheophyta</taxon>
        <taxon>Spermatophyta</taxon>
        <taxon>Magnoliopsida</taxon>
        <taxon>eudicotyledons</taxon>
        <taxon>Gunneridae</taxon>
        <taxon>Pentapetalae</taxon>
        <taxon>rosids</taxon>
        <taxon>malvids</taxon>
        <taxon>Myrtales</taxon>
        <taxon>Lythraceae</taxon>
        <taxon>Punica</taxon>
    </lineage>
</organism>
<gene>
    <name evidence="2" type="ORF">CRG98_041938</name>
</gene>
<evidence type="ECO:0000313" key="2">
    <source>
        <dbReference type="EMBL" id="PKI37645.1"/>
    </source>
</evidence>
<dbReference type="GO" id="GO:0019509">
    <property type="term" value="P:L-methionine salvage from methylthioadenosine"/>
    <property type="evidence" value="ECO:0007669"/>
    <property type="project" value="TreeGrafter"/>
</dbReference>
<dbReference type="InterPro" id="IPR001303">
    <property type="entry name" value="Aldolase_II/adducin_N"/>
</dbReference>
<evidence type="ECO:0000313" key="3">
    <source>
        <dbReference type="Proteomes" id="UP000233551"/>
    </source>
</evidence>
<dbReference type="STRING" id="22663.A0A2I0I107"/>
<feature type="domain" description="Class II aldolase/adducin N-terminal" evidence="1">
    <location>
        <begin position="40"/>
        <end position="150"/>
    </location>
</feature>
<dbReference type="SUPFAM" id="SSF53639">
    <property type="entry name" value="AraD/HMP-PK domain-like"/>
    <property type="match status" value="1"/>
</dbReference>
<dbReference type="Proteomes" id="UP000233551">
    <property type="component" value="Unassembled WGS sequence"/>
</dbReference>
<dbReference type="AlphaFoldDB" id="A0A2I0I107"/>
<dbReference type="EMBL" id="PGOL01004345">
    <property type="protein sequence ID" value="PKI37645.1"/>
    <property type="molecule type" value="Genomic_DNA"/>
</dbReference>
<dbReference type="GO" id="GO:0005737">
    <property type="term" value="C:cytoplasm"/>
    <property type="evidence" value="ECO:0007669"/>
    <property type="project" value="TreeGrafter"/>
</dbReference>